<evidence type="ECO:0000313" key="2">
    <source>
        <dbReference type="EMBL" id="GHO55174.1"/>
    </source>
</evidence>
<name>A0ABQ3UQW8_9CHLR</name>
<protein>
    <recommendedName>
        <fullName evidence="1">FHA domain-containing protein</fullName>
    </recommendedName>
</protein>
<dbReference type="CDD" id="cd00060">
    <property type="entry name" value="FHA"/>
    <property type="match status" value="1"/>
</dbReference>
<dbReference type="Pfam" id="PF00498">
    <property type="entry name" value="FHA"/>
    <property type="match status" value="1"/>
</dbReference>
<reference evidence="2 3" key="1">
    <citation type="journal article" date="2021" name="Int. J. Syst. Evol. Microbiol.">
        <title>Reticulibacter mediterranei gen. nov., sp. nov., within the new family Reticulibacteraceae fam. nov., and Ktedonospora formicarum gen. nov., sp. nov., Ktedonobacter robiniae sp. nov., Dictyobacter formicarum sp. nov. and Dictyobacter arantiisoli sp. nov., belonging to the class Ktedonobacteria.</title>
        <authorList>
            <person name="Yabe S."/>
            <person name="Zheng Y."/>
            <person name="Wang C.M."/>
            <person name="Sakai Y."/>
            <person name="Abe K."/>
            <person name="Yokota A."/>
            <person name="Donadio S."/>
            <person name="Cavaletti L."/>
            <person name="Monciardini P."/>
        </authorList>
    </citation>
    <scope>NUCLEOTIDE SEQUENCE [LARGE SCALE GENOMIC DNA]</scope>
    <source>
        <strain evidence="2 3">SOSP1-30</strain>
    </source>
</reference>
<dbReference type="EMBL" id="BNJG01000001">
    <property type="protein sequence ID" value="GHO55174.1"/>
    <property type="molecule type" value="Genomic_DNA"/>
</dbReference>
<dbReference type="Gene3D" id="2.60.200.20">
    <property type="match status" value="1"/>
</dbReference>
<sequence length="156" mass="17761">MAFSTPHTPQQTQRQSSDLAQSLPLPAIRALAEEQSIYAYLRYEKAGKLQERLPITGKNVIIGRVDPKRGYTPDIDLSSLDPTKTVSRQHARIRFEETFFYIEDIKSHNKTRLGELVLTPLKAELLQHGDWIAFGSVRLRFEIPGMRALTPSKESK</sequence>
<dbReference type="InterPro" id="IPR000253">
    <property type="entry name" value="FHA_dom"/>
</dbReference>
<dbReference type="SUPFAM" id="SSF49879">
    <property type="entry name" value="SMAD/FHA domain"/>
    <property type="match status" value="1"/>
</dbReference>
<keyword evidence="3" id="KW-1185">Reference proteome</keyword>
<dbReference type="SMART" id="SM00240">
    <property type="entry name" value="FHA"/>
    <property type="match status" value="1"/>
</dbReference>
<dbReference type="Proteomes" id="UP000654345">
    <property type="component" value="Unassembled WGS sequence"/>
</dbReference>
<evidence type="ECO:0000259" key="1">
    <source>
        <dbReference type="PROSITE" id="PS50006"/>
    </source>
</evidence>
<feature type="domain" description="FHA" evidence="1">
    <location>
        <begin position="60"/>
        <end position="118"/>
    </location>
</feature>
<proteinExistence type="predicted"/>
<dbReference type="PROSITE" id="PS50006">
    <property type="entry name" value="FHA_DOMAIN"/>
    <property type="match status" value="1"/>
</dbReference>
<evidence type="ECO:0000313" key="3">
    <source>
        <dbReference type="Proteomes" id="UP000654345"/>
    </source>
</evidence>
<comment type="caution">
    <text evidence="2">The sequence shown here is derived from an EMBL/GenBank/DDBJ whole genome shotgun (WGS) entry which is preliminary data.</text>
</comment>
<organism evidence="2 3">
    <name type="scientific">Ktedonobacter robiniae</name>
    <dbReference type="NCBI Taxonomy" id="2778365"/>
    <lineage>
        <taxon>Bacteria</taxon>
        <taxon>Bacillati</taxon>
        <taxon>Chloroflexota</taxon>
        <taxon>Ktedonobacteria</taxon>
        <taxon>Ktedonobacterales</taxon>
        <taxon>Ktedonobacteraceae</taxon>
        <taxon>Ktedonobacter</taxon>
    </lineage>
</organism>
<gene>
    <name evidence="2" type="ORF">KSB_36490</name>
</gene>
<dbReference type="InterPro" id="IPR008984">
    <property type="entry name" value="SMAD_FHA_dom_sf"/>
</dbReference>
<accession>A0ABQ3UQW8</accession>